<keyword evidence="2" id="KW-1133">Transmembrane helix</keyword>
<feature type="compositionally biased region" description="Basic and acidic residues" evidence="1">
    <location>
        <begin position="1"/>
        <end position="16"/>
    </location>
</feature>
<evidence type="ECO:0000256" key="1">
    <source>
        <dbReference type="SAM" id="MobiDB-lite"/>
    </source>
</evidence>
<organism evidence="4 5">
    <name type="scientific">Pseudonocardia asaccharolytica DSM 44247 = NBRC 16224</name>
    <dbReference type="NCBI Taxonomy" id="1123024"/>
    <lineage>
        <taxon>Bacteria</taxon>
        <taxon>Bacillati</taxon>
        <taxon>Actinomycetota</taxon>
        <taxon>Actinomycetes</taxon>
        <taxon>Pseudonocardiales</taxon>
        <taxon>Pseudonocardiaceae</taxon>
        <taxon>Pseudonocardia</taxon>
    </lineage>
</organism>
<comment type="caution">
    <text evidence="4">The sequence shown here is derived from an EMBL/GenBank/DDBJ whole genome shotgun (WGS) entry which is preliminary data.</text>
</comment>
<dbReference type="AlphaFoldDB" id="A0A511CUU7"/>
<gene>
    <name evidence="4" type="ORF">PA7_00640</name>
</gene>
<dbReference type="Pfam" id="PF16751">
    <property type="entry name" value="RsdA_SigD_bd"/>
    <property type="match status" value="1"/>
</dbReference>
<evidence type="ECO:0000259" key="3">
    <source>
        <dbReference type="Pfam" id="PF16751"/>
    </source>
</evidence>
<dbReference type="InterPro" id="IPR031928">
    <property type="entry name" value="RsdA_SigD-bd"/>
</dbReference>
<feature type="compositionally biased region" description="Pro residues" evidence="1">
    <location>
        <begin position="316"/>
        <end position="328"/>
    </location>
</feature>
<feature type="transmembrane region" description="Helical" evidence="2">
    <location>
        <begin position="137"/>
        <end position="158"/>
    </location>
</feature>
<evidence type="ECO:0000313" key="4">
    <source>
        <dbReference type="EMBL" id="GEL16227.1"/>
    </source>
</evidence>
<sequence>MREPDRRDGGRDHLEGSEAASRDVATGAEGPSPAGNNGVPVEDMPVQPVPLEDVAEEPIDLVAVQADNELIDALAAGLPLSEPGLDGYDDDDRFVAMLAAWKAEVDAEPIPELVDTETAVATIAAASRPPRRRARHLVPLAAAAALIVFAVTGVSLGAHNAHPGDPLFGVTQVLYREIAQSRQAAVEAEAGISAVNLSLARGETGKAAQQLTTIEQLVDKVKPEDGAAALAATQRFLSAKLQETPAGMPTDPQAPLKDGTPRPALPDIDGDAGPTTSVRPGTTTPGTSTTAPTTGPSTSPTVDPRILGVPPTTSSPAPPTGTPSPSPKPTTEGRPDPTTPTGQGEVPTSGSGSTTTAGSATAAGSSTTSPSNTTTTDQGVSSPV</sequence>
<protein>
    <recommendedName>
        <fullName evidence="3">Anti-sigma-D factor RsdA sigma factor binding region domain-containing protein</fullName>
    </recommendedName>
</protein>
<evidence type="ECO:0000256" key="2">
    <source>
        <dbReference type="SAM" id="Phobius"/>
    </source>
</evidence>
<keyword evidence="2" id="KW-0472">Membrane</keyword>
<proteinExistence type="predicted"/>
<name>A0A511CUU7_9PSEU</name>
<feature type="compositionally biased region" description="Low complexity" evidence="1">
    <location>
        <begin position="348"/>
        <end position="376"/>
    </location>
</feature>
<reference evidence="4 5" key="1">
    <citation type="submission" date="2019-07" db="EMBL/GenBank/DDBJ databases">
        <title>Whole genome shotgun sequence of Pseudonocardia asaccharolytica NBRC 16224.</title>
        <authorList>
            <person name="Hosoyama A."/>
            <person name="Uohara A."/>
            <person name="Ohji S."/>
            <person name="Ichikawa N."/>
        </authorList>
    </citation>
    <scope>NUCLEOTIDE SEQUENCE [LARGE SCALE GENOMIC DNA]</scope>
    <source>
        <strain evidence="4 5">NBRC 16224</strain>
    </source>
</reference>
<keyword evidence="5" id="KW-1185">Reference proteome</keyword>
<dbReference type="EMBL" id="BJVI01000001">
    <property type="protein sequence ID" value="GEL16227.1"/>
    <property type="molecule type" value="Genomic_DNA"/>
</dbReference>
<dbReference type="OrthoDB" id="5191711at2"/>
<dbReference type="Proteomes" id="UP000321328">
    <property type="component" value="Unassembled WGS sequence"/>
</dbReference>
<feature type="domain" description="Anti-sigma-D factor RsdA sigma factor binding region" evidence="3">
    <location>
        <begin position="60"/>
        <end position="109"/>
    </location>
</feature>
<dbReference type="RefSeq" id="WP_051232327.1">
    <property type="nucleotide sequence ID" value="NZ_AUII01000003.1"/>
</dbReference>
<dbReference type="STRING" id="1123024.GCA_000423625_01127"/>
<accession>A0A511CUU7</accession>
<feature type="region of interest" description="Disordered" evidence="1">
    <location>
        <begin position="1"/>
        <end position="47"/>
    </location>
</feature>
<keyword evidence="2" id="KW-0812">Transmembrane</keyword>
<feature type="compositionally biased region" description="Low complexity" evidence="1">
    <location>
        <begin position="273"/>
        <end position="301"/>
    </location>
</feature>
<feature type="region of interest" description="Disordered" evidence="1">
    <location>
        <begin position="244"/>
        <end position="384"/>
    </location>
</feature>
<evidence type="ECO:0000313" key="5">
    <source>
        <dbReference type="Proteomes" id="UP000321328"/>
    </source>
</evidence>